<dbReference type="SUPFAM" id="SSF48452">
    <property type="entry name" value="TPR-like"/>
    <property type="match status" value="1"/>
</dbReference>
<dbReference type="Pfam" id="PF00515">
    <property type="entry name" value="TPR_1"/>
    <property type="match status" value="1"/>
</dbReference>
<dbReference type="PROSITE" id="PS50005">
    <property type="entry name" value="TPR"/>
    <property type="match status" value="1"/>
</dbReference>
<evidence type="ECO:0000313" key="3">
    <source>
        <dbReference type="Proteomes" id="UP000008312"/>
    </source>
</evidence>
<organism evidence="2">
    <name type="scientific">Blastocystis hominis</name>
    <dbReference type="NCBI Taxonomy" id="12968"/>
    <lineage>
        <taxon>Eukaryota</taxon>
        <taxon>Sar</taxon>
        <taxon>Stramenopiles</taxon>
        <taxon>Bigyra</taxon>
        <taxon>Opalozoa</taxon>
        <taxon>Opalinata</taxon>
        <taxon>Blastocystidae</taxon>
        <taxon>Blastocystis</taxon>
    </lineage>
</organism>
<keyword evidence="3" id="KW-1185">Reference proteome</keyword>
<dbReference type="InterPro" id="IPR011990">
    <property type="entry name" value="TPR-like_helical_dom_sf"/>
</dbReference>
<reference evidence="2" key="1">
    <citation type="submission" date="2010-02" db="EMBL/GenBank/DDBJ databases">
        <title>Sequencing and annotation of the Blastocystis hominis genome.</title>
        <authorList>
            <person name="Wincker P."/>
        </authorList>
    </citation>
    <scope>NUCLEOTIDE SEQUENCE</scope>
    <source>
        <strain evidence="2">Singapore isolate B</strain>
    </source>
</reference>
<keyword evidence="1" id="KW-0802">TPR repeat</keyword>
<dbReference type="Proteomes" id="UP000008312">
    <property type="component" value="Unassembled WGS sequence"/>
</dbReference>
<proteinExistence type="predicted"/>
<protein>
    <submittedName>
        <fullName evidence="2">Uncharacterized protein</fullName>
    </submittedName>
</protein>
<dbReference type="SMART" id="SM00028">
    <property type="entry name" value="TPR"/>
    <property type="match status" value="2"/>
</dbReference>
<evidence type="ECO:0000256" key="1">
    <source>
        <dbReference type="PROSITE-ProRule" id="PRU00339"/>
    </source>
</evidence>
<dbReference type="OMA" id="VNMHAIA"/>
<dbReference type="InParanoid" id="D8MAT2"/>
<gene>
    <name evidence="2" type="ORF">GSBLH_T00004801001</name>
</gene>
<name>D8MAT2_BLAHO</name>
<feature type="repeat" description="TPR" evidence="1">
    <location>
        <begin position="351"/>
        <end position="384"/>
    </location>
</feature>
<dbReference type="GeneID" id="24921805"/>
<dbReference type="AlphaFoldDB" id="D8MAT2"/>
<dbReference type="OrthoDB" id="196799at2759"/>
<accession>D8MAT2</accession>
<dbReference type="RefSeq" id="XP_012899219.1">
    <property type="nucleotide sequence ID" value="XM_013043765.1"/>
</dbReference>
<dbReference type="EMBL" id="FN668690">
    <property type="protein sequence ID" value="CBK25171.2"/>
    <property type="molecule type" value="Genomic_DNA"/>
</dbReference>
<evidence type="ECO:0000313" key="2">
    <source>
        <dbReference type="EMBL" id="CBK25171.2"/>
    </source>
</evidence>
<dbReference type="Gene3D" id="1.25.40.10">
    <property type="entry name" value="Tetratricopeptide repeat domain"/>
    <property type="match status" value="1"/>
</dbReference>
<dbReference type="InterPro" id="IPR019734">
    <property type="entry name" value="TPR_rpt"/>
</dbReference>
<sequence length="407" mass="45765">MKAHKWFSDFVSEGVVDFAVVDCENIPSIKLELSNKELKEETLSNPLFVVENYVFSNLRNDAIRVENGSLQRGLLSISCSDSSDTANLIPRMQFSWKFAEMPEALVESYDPSLQQAVALYRQSVNNGTVLLPIGAVSMLRQLLKLARQRLVLLAGDIGFRDLARVAGPRNPYISVHGSLSMPTNFHALDLFVQSLEGTVFHSPYLEGFSNTVYVVGIDAKTLPSMRWMIHHEFSTFIPESFNVTQKCLKEESSPSPSVASVIAVLRLSHFDTDVFMKFKQVLIERGGYAGSSSATRKDILFDLSAVRSQYYPIKSTYDVCFELARIHMGIKEYDTAIALFADSNENCADHHVTWHNMGMCYEYKGDLENAKRCYLKSLEIKPSYRESKLKLNKLTSEVRSESAASTV</sequence>